<keyword evidence="4" id="KW-0812">Transmembrane</keyword>
<dbReference type="NCBIfam" id="TIGR00254">
    <property type="entry name" value="GGDEF"/>
    <property type="match status" value="1"/>
</dbReference>
<dbReference type="InterPro" id="IPR050469">
    <property type="entry name" value="Diguanylate_Cyclase"/>
</dbReference>
<feature type="transmembrane region" description="Helical" evidence="4">
    <location>
        <begin position="329"/>
        <end position="352"/>
    </location>
</feature>
<dbReference type="InterPro" id="IPR029787">
    <property type="entry name" value="Nucleotide_cyclase"/>
</dbReference>
<dbReference type="Pfam" id="PF07696">
    <property type="entry name" value="7TMR-DISMED2"/>
    <property type="match status" value="1"/>
</dbReference>
<dbReference type="InterPro" id="IPR043128">
    <property type="entry name" value="Rev_trsase/Diguanyl_cyclase"/>
</dbReference>
<feature type="coiled-coil region" evidence="3">
    <location>
        <begin position="379"/>
        <end position="452"/>
    </location>
</feature>
<feature type="transmembrane region" description="Helical" evidence="4">
    <location>
        <begin position="203"/>
        <end position="222"/>
    </location>
</feature>
<dbReference type="SUPFAM" id="SSF55073">
    <property type="entry name" value="Nucleotide cyclase"/>
    <property type="match status" value="1"/>
</dbReference>
<name>A0A1S1N175_9GAMM</name>
<evidence type="ECO:0000313" key="7">
    <source>
        <dbReference type="EMBL" id="OHU93135.1"/>
    </source>
</evidence>
<dbReference type="Proteomes" id="UP000179786">
    <property type="component" value="Unassembled WGS sequence"/>
</dbReference>
<dbReference type="AlphaFoldDB" id="A0A1S1N175"/>
<dbReference type="EC" id="2.7.7.65" evidence="2"/>
<dbReference type="STRING" id="1859457.BET10_02190"/>
<dbReference type="InterPro" id="IPR011623">
    <property type="entry name" value="7TMR_DISM_rcpt_extracell_dom1"/>
</dbReference>
<dbReference type="Pfam" id="PF07695">
    <property type="entry name" value="7TMR-DISM_7TM"/>
    <property type="match status" value="1"/>
</dbReference>
<evidence type="ECO:0000256" key="3">
    <source>
        <dbReference type="SAM" id="Coils"/>
    </source>
</evidence>
<evidence type="ECO:0000256" key="5">
    <source>
        <dbReference type="SAM" id="SignalP"/>
    </source>
</evidence>
<evidence type="ECO:0000256" key="2">
    <source>
        <dbReference type="ARBA" id="ARBA00012528"/>
    </source>
</evidence>
<keyword evidence="4" id="KW-1133">Transmembrane helix</keyword>
<dbReference type="PANTHER" id="PTHR45138:SF24">
    <property type="entry name" value="DIGUANYLATE CYCLASE DGCC-RELATED"/>
    <property type="match status" value="1"/>
</dbReference>
<dbReference type="PANTHER" id="PTHR45138">
    <property type="entry name" value="REGULATORY COMPONENTS OF SENSORY TRANSDUCTION SYSTEM"/>
    <property type="match status" value="1"/>
</dbReference>
<dbReference type="FunFam" id="3.30.70.270:FF:000001">
    <property type="entry name" value="Diguanylate cyclase domain protein"/>
    <property type="match status" value="1"/>
</dbReference>
<keyword evidence="8" id="KW-1185">Reference proteome</keyword>
<dbReference type="RefSeq" id="WP_070982840.1">
    <property type="nucleotide sequence ID" value="NZ_MKJU01000004.1"/>
</dbReference>
<dbReference type="EMBL" id="MKJU01000004">
    <property type="protein sequence ID" value="OHU93135.1"/>
    <property type="molecule type" value="Genomic_DNA"/>
</dbReference>
<organism evidence="7 8">
    <name type="scientific">Pseudoalteromonas amylolytica</name>
    <dbReference type="NCBI Taxonomy" id="1859457"/>
    <lineage>
        <taxon>Bacteria</taxon>
        <taxon>Pseudomonadati</taxon>
        <taxon>Pseudomonadota</taxon>
        <taxon>Gammaproteobacteria</taxon>
        <taxon>Alteromonadales</taxon>
        <taxon>Pseudoalteromonadaceae</taxon>
        <taxon>Pseudoalteromonas</taxon>
    </lineage>
</organism>
<evidence type="ECO:0000259" key="6">
    <source>
        <dbReference type="PROSITE" id="PS50887"/>
    </source>
</evidence>
<dbReference type="GO" id="GO:0052621">
    <property type="term" value="F:diguanylate cyclase activity"/>
    <property type="evidence" value="ECO:0007669"/>
    <property type="project" value="UniProtKB-EC"/>
</dbReference>
<reference evidence="7 8" key="1">
    <citation type="submission" date="2016-09" db="EMBL/GenBank/DDBJ databases">
        <title>Pseudoalteromonas amylolytica sp. nov., isolated from the surface seawater.</title>
        <authorList>
            <person name="Wu Y.-H."/>
            <person name="Cheng H."/>
            <person name="Jin X.-B."/>
            <person name="Wang C.-S."/>
            <person name="Xu X.-W."/>
        </authorList>
    </citation>
    <scope>NUCLEOTIDE SEQUENCE [LARGE SCALE GENOMIC DNA]</scope>
    <source>
        <strain evidence="7 8">JW1</strain>
    </source>
</reference>
<protein>
    <recommendedName>
        <fullName evidence="2">diguanylate cyclase</fullName>
        <ecNumber evidence="2">2.7.7.65</ecNumber>
    </recommendedName>
</protein>
<comment type="caution">
    <text evidence="7">The sequence shown here is derived from an EMBL/GenBank/DDBJ whole genome shotgun (WGS) entry which is preliminary data.</text>
</comment>
<dbReference type="Pfam" id="PF00990">
    <property type="entry name" value="GGDEF"/>
    <property type="match status" value="1"/>
</dbReference>
<feature type="signal peptide" evidence="5">
    <location>
        <begin position="1"/>
        <end position="21"/>
    </location>
</feature>
<feature type="transmembrane region" description="Helical" evidence="4">
    <location>
        <begin position="358"/>
        <end position="375"/>
    </location>
</feature>
<accession>A0A1S1N175</accession>
<feature type="chain" id="PRO_5010366186" description="diguanylate cyclase" evidence="5">
    <location>
        <begin position="22"/>
        <end position="610"/>
    </location>
</feature>
<keyword evidence="5" id="KW-0732">Signal</keyword>
<gene>
    <name evidence="7" type="ORF">BET10_02190</name>
</gene>
<dbReference type="Gene3D" id="2.60.40.2380">
    <property type="match status" value="1"/>
</dbReference>
<dbReference type="GO" id="GO:0043709">
    <property type="term" value="P:cell adhesion involved in single-species biofilm formation"/>
    <property type="evidence" value="ECO:0007669"/>
    <property type="project" value="TreeGrafter"/>
</dbReference>
<keyword evidence="3" id="KW-0175">Coiled coil</keyword>
<feature type="transmembrane region" description="Helical" evidence="4">
    <location>
        <begin position="176"/>
        <end position="196"/>
    </location>
</feature>
<dbReference type="GO" id="GO:0005886">
    <property type="term" value="C:plasma membrane"/>
    <property type="evidence" value="ECO:0007669"/>
    <property type="project" value="TreeGrafter"/>
</dbReference>
<sequence length="610" mass="70289">MIRFITLLFCLFITLSGTAFEVPENFNKHLSLPFAYTQNDSENLAELQQSTPLWQPVPSGFLQLSHTMQTIWLRVPLSNTSDLELPLLLSIHNNQLDEVSAFVPQQNRSILVPASPNQFANEQRPILHEAQLVPLKIPPQQHTVIYIRIKNSEQTYLPLSLWHPIEYLKYTSKFNLLYGILAGLILAMVLTNAAMYSFTRKRYFLYGGLTIAAIWLLNVHLYGFSHRYIYGQWLWLQQYGQTLFMLLSTWLFIPLLKTTLVPKSAVRLQRALNILFQLSIIIAAGLSFFPHRIALPIAFAYCFALAITYIWIAVSAWQRDAFSHKTHLLLFFLLFMVLSYQCAFELSLLSGAVLDRPLTYVCYLLISLAISYALARRYIQDRDDKIKQQQERLAQTRAEDALLKERIHLQAQAQEALESSIDERTFELEVTLRELEEKNRELEKLNMEDALTKVKNRRYFDKRVLMEVRRSRREQTTLSVVMLDIDHFKQINDNYGHVVGDQAICAVAKMIEQHLKRPSDDVFRYGGEEFVLLLPNTQEQGAVALAEEIRKSLSQAQFDFGTAQLTMTLSAGIYCAIANDSKNPTIFTDLADKALYQAKQQGRNRVIAYK</sequence>
<evidence type="ECO:0000313" key="8">
    <source>
        <dbReference type="Proteomes" id="UP000179786"/>
    </source>
</evidence>
<feature type="transmembrane region" description="Helical" evidence="4">
    <location>
        <begin position="272"/>
        <end position="289"/>
    </location>
</feature>
<dbReference type="Gene3D" id="3.30.70.270">
    <property type="match status" value="1"/>
</dbReference>
<proteinExistence type="predicted"/>
<feature type="transmembrane region" description="Helical" evidence="4">
    <location>
        <begin position="295"/>
        <end position="317"/>
    </location>
</feature>
<dbReference type="OrthoDB" id="5289013at2"/>
<feature type="transmembrane region" description="Helical" evidence="4">
    <location>
        <begin position="242"/>
        <end position="260"/>
    </location>
</feature>
<comment type="cofactor">
    <cofactor evidence="1">
        <name>Mg(2+)</name>
        <dbReference type="ChEBI" id="CHEBI:18420"/>
    </cofactor>
</comment>
<evidence type="ECO:0000256" key="1">
    <source>
        <dbReference type="ARBA" id="ARBA00001946"/>
    </source>
</evidence>
<keyword evidence="4" id="KW-0472">Membrane</keyword>
<dbReference type="InterPro" id="IPR011622">
    <property type="entry name" value="7TMR_DISM_rcpt_extracell_dom2"/>
</dbReference>
<feature type="domain" description="GGDEF" evidence="6">
    <location>
        <begin position="476"/>
        <end position="610"/>
    </location>
</feature>
<dbReference type="InterPro" id="IPR000160">
    <property type="entry name" value="GGDEF_dom"/>
</dbReference>
<dbReference type="SMART" id="SM00267">
    <property type="entry name" value="GGDEF"/>
    <property type="match status" value="1"/>
</dbReference>
<dbReference type="GO" id="GO:1902201">
    <property type="term" value="P:negative regulation of bacterial-type flagellum-dependent cell motility"/>
    <property type="evidence" value="ECO:0007669"/>
    <property type="project" value="TreeGrafter"/>
</dbReference>
<dbReference type="PROSITE" id="PS50887">
    <property type="entry name" value="GGDEF"/>
    <property type="match status" value="1"/>
</dbReference>
<evidence type="ECO:0000256" key="4">
    <source>
        <dbReference type="SAM" id="Phobius"/>
    </source>
</evidence>
<dbReference type="CDD" id="cd01949">
    <property type="entry name" value="GGDEF"/>
    <property type="match status" value="1"/>
</dbReference>